<evidence type="ECO:0000313" key="1">
    <source>
        <dbReference type="EMBL" id="KAH9364940.1"/>
    </source>
</evidence>
<reference evidence="1 2" key="1">
    <citation type="journal article" date="2020" name="Cell">
        <title>Large-Scale Comparative Analyses of Tick Genomes Elucidate Their Genetic Diversity and Vector Capacities.</title>
        <authorList>
            <consortium name="Tick Genome and Microbiome Consortium (TIGMIC)"/>
            <person name="Jia N."/>
            <person name="Wang J."/>
            <person name="Shi W."/>
            <person name="Du L."/>
            <person name="Sun Y."/>
            <person name="Zhan W."/>
            <person name="Jiang J.F."/>
            <person name="Wang Q."/>
            <person name="Zhang B."/>
            <person name="Ji P."/>
            <person name="Bell-Sakyi L."/>
            <person name="Cui X.M."/>
            <person name="Yuan T.T."/>
            <person name="Jiang B.G."/>
            <person name="Yang W.F."/>
            <person name="Lam T.T."/>
            <person name="Chang Q.C."/>
            <person name="Ding S.J."/>
            <person name="Wang X.J."/>
            <person name="Zhu J.G."/>
            <person name="Ruan X.D."/>
            <person name="Zhao L."/>
            <person name="Wei J.T."/>
            <person name="Ye R.Z."/>
            <person name="Que T.C."/>
            <person name="Du C.H."/>
            <person name="Zhou Y.H."/>
            <person name="Cheng J.X."/>
            <person name="Dai P.F."/>
            <person name="Guo W.B."/>
            <person name="Han X.H."/>
            <person name="Huang E.J."/>
            <person name="Li L.F."/>
            <person name="Wei W."/>
            <person name="Gao Y.C."/>
            <person name="Liu J.Z."/>
            <person name="Shao H.Z."/>
            <person name="Wang X."/>
            <person name="Wang C.C."/>
            <person name="Yang T.C."/>
            <person name="Huo Q.B."/>
            <person name="Li W."/>
            <person name="Chen H.Y."/>
            <person name="Chen S.E."/>
            <person name="Zhou L.G."/>
            <person name="Ni X.B."/>
            <person name="Tian J.H."/>
            <person name="Sheng Y."/>
            <person name="Liu T."/>
            <person name="Pan Y.S."/>
            <person name="Xia L.Y."/>
            <person name="Li J."/>
            <person name="Zhao F."/>
            <person name="Cao W.C."/>
        </authorList>
    </citation>
    <scope>NUCLEOTIDE SEQUENCE [LARGE SCALE GENOMIC DNA]</scope>
    <source>
        <strain evidence="1">HaeL-2018</strain>
    </source>
</reference>
<accession>A0A9J6FS68</accession>
<keyword evidence="2" id="KW-1185">Reference proteome</keyword>
<sequence>MPDGPPRMKGASFDAVRELYSAEKFSLLKVGYKLNAKAVNPTSMERQNVKLALDVINPFVSNALETRGAALKLVQAQSTADFINIIVTWWKVVNVKSPFKGHRLKDAMQEPVQSIDGHQLTFLNGIVEWLNTWKSIDLSSGTMTRETHTALRLTCYSLVELSRYCLEELKFKCVLLGKFQTYALEDRFGRYRQLAGAQYHVPWKSSVDSDPEESPQQYERSVVITEEDVTGCKSDIDAIAYVAGYCAHAAMKKLACALCCSTLVFEDRDIEVEDLKTISNLTRGGLKFPRPCTVHMVLITKLVVEKLSAGENAKEFLPCSNQRLIVSSTAVSLLKEDIDIETCQNGHKPETVVKLVVNAATNTLLKNYCKLKNDAIQGEAQKKDAARKAKTFKKK</sequence>
<protein>
    <recommendedName>
        <fullName evidence="3">Transposable element</fullName>
    </recommendedName>
</protein>
<dbReference type="EMBL" id="JABSTR010000003">
    <property type="protein sequence ID" value="KAH9364940.1"/>
    <property type="molecule type" value="Genomic_DNA"/>
</dbReference>
<name>A0A9J6FS68_HAELO</name>
<dbReference type="Proteomes" id="UP000821853">
    <property type="component" value="Unassembled WGS sequence"/>
</dbReference>
<comment type="caution">
    <text evidence="1">The sequence shown here is derived from an EMBL/GenBank/DDBJ whole genome shotgun (WGS) entry which is preliminary data.</text>
</comment>
<dbReference type="VEuPathDB" id="VectorBase:HLOH_061477"/>
<evidence type="ECO:0008006" key="3">
    <source>
        <dbReference type="Google" id="ProtNLM"/>
    </source>
</evidence>
<evidence type="ECO:0000313" key="2">
    <source>
        <dbReference type="Proteomes" id="UP000821853"/>
    </source>
</evidence>
<organism evidence="1 2">
    <name type="scientific">Haemaphysalis longicornis</name>
    <name type="common">Bush tick</name>
    <dbReference type="NCBI Taxonomy" id="44386"/>
    <lineage>
        <taxon>Eukaryota</taxon>
        <taxon>Metazoa</taxon>
        <taxon>Ecdysozoa</taxon>
        <taxon>Arthropoda</taxon>
        <taxon>Chelicerata</taxon>
        <taxon>Arachnida</taxon>
        <taxon>Acari</taxon>
        <taxon>Parasitiformes</taxon>
        <taxon>Ixodida</taxon>
        <taxon>Ixodoidea</taxon>
        <taxon>Ixodidae</taxon>
        <taxon>Haemaphysalinae</taxon>
        <taxon>Haemaphysalis</taxon>
    </lineage>
</organism>
<dbReference type="OrthoDB" id="6500857at2759"/>
<dbReference type="AlphaFoldDB" id="A0A9J6FS68"/>
<proteinExistence type="predicted"/>
<gene>
    <name evidence="1" type="ORF">HPB48_017965</name>
</gene>